<protein>
    <submittedName>
        <fullName evidence="3">Methylitaconate delta2-delta3-isomerase</fullName>
    </submittedName>
</protein>
<proteinExistence type="inferred from homology"/>
<dbReference type="RefSeq" id="WP_097160574.1">
    <property type="nucleotide sequence ID" value="NZ_JBEPMQ010000017.1"/>
</dbReference>
<dbReference type="Proteomes" id="UP000219546">
    <property type="component" value="Unassembled WGS sequence"/>
</dbReference>
<evidence type="ECO:0000256" key="2">
    <source>
        <dbReference type="ARBA" id="ARBA00023235"/>
    </source>
</evidence>
<accession>A0A285D6R5</accession>
<dbReference type="EMBL" id="OAOP01000013">
    <property type="protein sequence ID" value="SNX75507.1"/>
    <property type="molecule type" value="Genomic_DNA"/>
</dbReference>
<evidence type="ECO:0000313" key="3">
    <source>
        <dbReference type="EMBL" id="SNX75507.1"/>
    </source>
</evidence>
<dbReference type="InterPro" id="IPR007400">
    <property type="entry name" value="PrpF-like"/>
</dbReference>
<evidence type="ECO:0000256" key="1">
    <source>
        <dbReference type="ARBA" id="ARBA00007673"/>
    </source>
</evidence>
<sequence>MSETRAIRATIQRAGSSKGIFLLENDLPEDPVLREKVILAIFGSPDKRQIDGLGGADPLTSKVAIVGPSKQEGVDVDYTFGQVAFDQAKVHTHAICGNISSGVGPFAIDHGLVKAEEPITTVKIFNTNTNKVLTAEVPVKEGRAAVEGDYSIAGVPGTGAKVTLDFSQTVGALTGKLLPTGNVKDTIELSENERITVSIVDAATCQVFVRAEDLGLKGTESPKEVDSQPELLRKLELIRCIAATKAGLAESPEKCAVESRNTPHIVFFSEAKDYENYLTQEKISEESIDLVARGMFMQIMHKTYAGTGSICTSVAAAIPGTNIHEAVKKEIMTKKLVRIGHPAGIIPVEVEVQQEVKNFILKKAAIGRTSRRIMDGNVYIRNSLFQ</sequence>
<reference evidence="3 4" key="1">
    <citation type="submission" date="2017-08" db="EMBL/GenBank/DDBJ databases">
        <authorList>
            <person name="de Groot N.N."/>
        </authorList>
    </citation>
    <scope>NUCLEOTIDE SEQUENCE [LARGE SCALE GENOMIC DNA]</scope>
    <source>
        <strain evidence="3 4">JC228</strain>
    </source>
</reference>
<dbReference type="Gene3D" id="3.10.310.10">
    <property type="entry name" value="Diaminopimelate Epimerase, Chain A, domain 1"/>
    <property type="match status" value="2"/>
</dbReference>
<dbReference type="AlphaFoldDB" id="A0A285D6R5"/>
<dbReference type="Pfam" id="PF04303">
    <property type="entry name" value="PrpF"/>
    <property type="match status" value="1"/>
</dbReference>
<keyword evidence="4" id="KW-1185">Reference proteome</keyword>
<comment type="similarity">
    <text evidence="1">Belongs to the PrpF family.</text>
</comment>
<evidence type="ECO:0000313" key="4">
    <source>
        <dbReference type="Proteomes" id="UP000219546"/>
    </source>
</evidence>
<dbReference type="PANTHER" id="PTHR43709:SF2">
    <property type="entry name" value="DUF453 DOMAIN PROTEIN (AFU_ORTHOLOGUE AFUA_6G00360)"/>
    <property type="match status" value="1"/>
</dbReference>
<dbReference type="PANTHER" id="PTHR43709">
    <property type="entry name" value="ACONITATE ISOMERASE-RELATED"/>
    <property type="match status" value="1"/>
</dbReference>
<dbReference type="GO" id="GO:0016853">
    <property type="term" value="F:isomerase activity"/>
    <property type="evidence" value="ECO:0007669"/>
    <property type="project" value="UniProtKB-KW"/>
</dbReference>
<name>A0A285D6R5_9BACI</name>
<keyword evidence="2 3" id="KW-0413">Isomerase</keyword>
<dbReference type="SUPFAM" id="SSF54506">
    <property type="entry name" value="Diaminopimelate epimerase-like"/>
    <property type="match status" value="2"/>
</dbReference>
<organism evidence="3 4">
    <name type="scientific">Bacillus oleivorans</name>
    <dbReference type="NCBI Taxonomy" id="1448271"/>
    <lineage>
        <taxon>Bacteria</taxon>
        <taxon>Bacillati</taxon>
        <taxon>Bacillota</taxon>
        <taxon>Bacilli</taxon>
        <taxon>Bacillales</taxon>
        <taxon>Bacillaceae</taxon>
        <taxon>Bacillus</taxon>
    </lineage>
</organism>
<gene>
    <name evidence="3" type="ORF">SAMN05877753_1137</name>
</gene>
<dbReference type="OrthoDB" id="9779763at2"/>